<accession>A0A9X0CHV9</accession>
<keyword evidence="3" id="KW-0472">Membrane</keyword>
<comment type="caution">
    <text evidence="1">Lacks conserved residue(s) required for the propagation of feature annotation.</text>
</comment>
<feature type="region of interest" description="Disordered" evidence="2">
    <location>
        <begin position="276"/>
        <end position="323"/>
    </location>
</feature>
<comment type="caution">
    <text evidence="5">The sequence shown here is derived from an EMBL/GenBank/DDBJ whole genome shotgun (WGS) entry which is preliminary data.</text>
</comment>
<dbReference type="AlphaFoldDB" id="A0A9X0CHV9"/>
<dbReference type="SUPFAM" id="SSF57586">
    <property type="entry name" value="TNF receptor-like"/>
    <property type="match status" value="1"/>
</dbReference>
<dbReference type="InterPro" id="IPR001368">
    <property type="entry name" value="TNFR/NGFR_Cys_rich_reg"/>
</dbReference>
<proteinExistence type="predicted"/>
<feature type="domain" description="TNFR-Cys" evidence="4">
    <location>
        <begin position="101"/>
        <end position="142"/>
    </location>
</feature>
<dbReference type="PANTHER" id="PTHR46605:SF2">
    <property type="entry name" value="TNFR-CYS DOMAIN-CONTAINING PROTEIN"/>
    <property type="match status" value="1"/>
</dbReference>
<keyword evidence="1" id="KW-1015">Disulfide bond</keyword>
<name>A0A9X0CHV9_9CNID</name>
<sequence length="604" mass="65391">MDRKKTFYDPCCNQVPFYKCSGTSGIVLLTVLVFLTASSVSSFRSRLGRCPNCSGRYIKIISAVTSRCVVCWPCIDCNHGSGSSVPCKSTITVGTKIHCVECVEGQTFSDSSGLDQCQPCGVCSGKHEHVFSKCTLESDVKCDCEAGFYRNQTTNECLPSVGSGGIKSLFTLLPTSSLVTSSYSHATATPLPPGITKSAPVPSRTQQIRAASTSASGLVKHVMTPTVHVQKTMHMNTDNTHGSSKMKPGMIVVIVLLSIGYLLISVCLCKSRTCQVNHDSTSDDEQGRPLVMEESNSRKSSGVSELDAHKISGEKVDSVPGSEDMCRTVDLAHQDGGIETNTSSDQPDSRIEAAQKGISSSLEDEPRKNITKGHQSSDFLEADQDESVSVDGTIVPSDNLDPTGVLPNKMPSANTYNVFLTLNPLFDSSQIQRGTDVSEPFTKLPSWVYVGTTPEVFQPHTTVSWPQSLMDNERNGPITDGMGQGRPVSWSTLTHREKYNTKVLEMPFPVLYKICLSLDIWRADGNDVRMLAHKLGVSVSEFALLKQAVINTQNPNNSISHAVLDKKPSGTVGDFVDIMKDIGRDDIVSVINNITDPNLISMNS</sequence>
<dbReference type="Gene3D" id="1.10.533.10">
    <property type="entry name" value="Death Domain, Fas"/>
    <property type="match status" value="1"/>
</dbReference>
<dbReference type="GO" id="GO:0005035">
    <property type="term" value="F:death receptor activity"/>
    <property type="evidence" value="ECO:0007669"/>
    <property type="project" value="TreeGrafter"/>
</dbReference>
<evidence type="ECO:0000256" key="2">
    <source>
        <dbReference type="SAM" id="MobiDB-lite"/>
    </source>
</evidence>
<dbReference type="PROSITE" id="PS50050">
    <property type="entry name" value="TNFR_NGFR_2"/>
    <property type="match status" value="1"/>
</dbReference>
<feature type="region of interest" description="Disordered" evidence="2">
    <location>
        <begin position="356"/>
        <end position="403"/>
    </location>
</feature>
<dbReference type="OrthoDB" id="5990266at2759"/>
<keyword evidence="6" id="KW-1185">Reference proteome</keyword>
<feature type="repeat" description="TNFR-Cys" evidence="1">
    <location>
        <begin position="101"/>
        <end position="142"/>
    </location>
</feature>
<keyword evidence="3" id="KW-0812">Transmembrane</keyword>
<dbReference type="PANTHER" id="PTHR46605">
    <property type="entry name" value="TUMOR NECROSIS FACTOR RECEPTOR"/>
    <property type="match status" value="1"/>
</dbReference>
<evidence type="ECO:0000256" key="1">
    <source>
        <dbReference type="PROSITE-ProRule" id="PRU00206"/>
    </source>
</evidence>
<feature type="transmembrane region" description="Helical" evidence="3">
    <location>
        <begin position="25"/>
        <end position="43"/>
    </location>
</feature>
<reference evidence="5" key="1">
    <citation type="submission" date="2023-01" db="EMBL/GenBank/DDBJ databases">
        <title>Genome assembly of the deep-sea coral Lophelia pertusa.</title>
        <authorList>
            <person name="Herrera S."/>
            <person name="Cordes E."/>
        </authorList>
    </citation>
    <scope>NUCLEOTIDE SEQUENCE</scope>
    <source>
        <strain evidence="5">USNM1676648</strain>
        <tissue evidence="5">Polyp</tissue>
    </source>
</reference>
<dbReference type="Proteomes" id="UP001163046">
    <property type="component" value="Unassembled WGS sequence"/>
</dbReference>
<dbReference type="Gene3D" id="2.10.50.10">
    <property type="entry name" value="Tumor Necrosis Factor Receptor, subunit A, domain 2"/>
    <property type="match status" value="1"/>
</dbReference>
<dbReference type="GO" id="GO:0007266">
    <property type="term" value="P:Rho protein signal transduction"/>
    <property type="evidence" value="ECO:0007669"/>
    <property type="project" value="TreeGrafter"/>
</dbReference>
<dbReference type="GO" id="GO:0048406">
    <property type="term" value="F:nerve growth factor binding"/>
    <property type="evidence" value="ECO:0007669"/>
    <property type="project" value="TreeGrafter"/>
</dbReference>
<keyword evidence="3" id="KW-1133">Transmembrane helix</keyword>
<dbReference type="InterPro" id="IPR052302">
    <property type="entry name" value="Neurotrophin_rcpt-DD"/>
</dbReference>
<dbReference type="GO" id="GO:0005886">
    <property type="term" value="C:plasma membrane"/>
    <property type="evidence" value="ECO:0007669"/>
    <property type="project" value="TreeGrafter"/>
</dbReference>
<dbReference type="EMBL" id="MU827779">
    <property type="protein sequence ID" value="KAJ7339473.1"/>
    <property type="molecule type" value="Genomic_DNA"/>
</dbReference>
<evidence type="ECO:0000313" key="5">
    <source>
        <dbReference type="EMBL" id="KAJ7339473.1"/>
    </source>
</evidence>
<feature type="compositionally biased region" description="Basic and acidic residues" evidence="2">
    <location>
        <begin position="306"/>
        <end position="317"/>
    </location>
</feature>
<evidence type="ECO:0000256" key="3">
    <source>
        <dbReference type="SAM" id="Phobius"/>
    </source>
</evidence>
<gene>
    <name evidence="5" type="ORF">OS493_005871</name>
</gene>
<dbReference type="InterPro" id="IPR011029">
    <property type="entry name" value="DEATH-like_dom_sf"/>
</dbReference>
<dbReference type="GO" id="GO:0015026">
    <property type="term" value="F:coreceptor activity"/>
    <property type="evidence" value="ECO:0007669"/>
    <property type="project" value="TreeGrafter"/>
</dbReference>
<evidence type="ECO:0000259" key="4">
    <source>
        <dbReference type="PROSITE" id="PS50050"/>
    </source>
</evidence>
<feature type="disulfide bond" evidence="1">
    <location>
        <begin position="102"/>
        <end position="117"/>
    </location>
</feature>
<dbReference type="GO" id="GO:0009986">
    <property type="term" value="C:cell surface"/>
    <property type="evidence" value="ECO:0007669"/>
    <property type="project" value="TreeGrafter"/>
</dbReference>
<protein>
    <recommendedName>
        <fullName evidence="4">TNFR-Cys domain-containing protein</fullName>
    </recommendedName>
</protein>
<dbReference type="SUPFAM" id="SSF47986">
    <property type="entry name" value="DEATH domain"/>
    <property type="match status" value="1"/>
</dbReference>
<organism evidence="5 6">
    <name type="scientific">Desmophyllum pertusum</name>
    <dbReference type="NCBI Taxonomy" id="174260"/>
    <lineage>
        <taxon>Eukaryota</taxon>
        <taxon>Metazoa</taxon>
        <taxon>Cnidaria</taxon>
        <taxon>Anthozoa</taxon>
        <taxon>Hexacorallia</taxon>
        <taxon>Scleractinia</taxon>
        <taxon>Caryophylliina</taxon>
        <taxon>Caryophylliidae</taxon>
        <taxon>Desmophyllum</taxon>
    </lineage>
</organism>
<evidence type="ECO:0000313" key="6">
    <source>
        <dbReference type="Proteomes" id="UP001163046"/>
    </source>
</evidence>